<protein>
    <submittedName>
        <fullName evidence="1">Uncharacterized protein</fullName>
    </submittedName>
</protein>
<accession>A0AAU8GV18</accession>
<dbReference type="EMBL" id="PP931174">
    <property type="protein sequence ID" value="XCH45040.1"/>
    <property type="molecule type" value="Genomic_DNA"/>
</dbReference>
<name>A0AAU8GV18_9VIRU</name>
<proteinExistence type="predicted"/>
<reference evidence="1" key="1">
    <citation type="submission" date="2024-06" db="EMBL/GenBank/DDBJ databases">
        <authorList>
            <person name="Ashkenazi R."/>
            <person name="Lipszyc R.R."/>
            <person name="Braunstein R."/>
            <person name="Yerushalmy O."/>
            <person name="Alkalay-Oren S."/>
            <person name="Coppenhagn-Glazer S."/>
            <person name="Hazan R."/>
        </authorList>
    </citation>
    <scope>NUCLEOTIDE SEQUENCE</scope>
</reference>
<sequence>MVEYRVIIREYLVDNQSYHTHMDFTKEFISRDELKQSILKRLGNVQAYSQSSGRELAKIKPIIKGTDNLDVMVKEINKLRRWDIVIKIYNYKGGRLDGYRKI</sequence>
<evidence type="ECO:0000313" key="1">
    <source>
        <dbReference type="EMBL" id="XCH45040.1"/>
    </source>
</evidence>
<organism evidence="1">
    <name type="scientific">Mammaliicoccus phage MSShimriz1</name>
    <dbReference type="NCBI Taxonomy" id="3230127"/>
    <lineage>
        <taxon>Viruses</taxon>
    </lineage>
</organism>